<name>A0ABQ7J5Y4_9APIC</name>
<protein>
    <submittedName>
        <fullName evidence="1">Uncharacterized protein</fullName>
    </submittedName>
</protein>
<dbReference type="EMBL" id="JADAQX010000771">
    <property type="protein sequence ID" value="KAF8819403.1"/>
    <property type="molecule type" value="Genomic_DNA"/>
</dbReference>
<dbReference type="Proteomes" id="UP000823046">
    <property type="component" value="Unassembled WGS sequence"/>
</dbReference>
<evidence type="ECO:0000313" key="2">
    <source>
        <dbReference type="Proteomes" id="UP000823046"/>
    </source>
</evidence>
<feature type="non-terminal residue" evidence="1">
    <location>
        <position position="534"/>
    </location>
</feature>
<proteinExistence type="predicted"/>
<accession>A0ABQ7J5Y4</accession>
<keyword evidence="2" id="KW-1185">Reference proteome</keyword>
<evidence type="ECO:0000313" key="1">
    <source>
        <dbReference type="EMBL" id="KAF8819403.1"/>
    </source>
</evidence>
<sequence>MARFRFEGAVSTVLHDLLRPCLPNSGFAAISVATSYPSALHFPYPPILIQQRSWYYRFQKRIGKGNWKHYIERYQRPPSLENKQRIVYNYRPQFLEAKAAASWRWILPKAIAKATTSEQILDCVVTYRNKRKTPRHYMEILQRLVDVGGCDPSDWRFQLIVTRVRRNVKRFIDLPQLCHYYAHLHATNELEKLVRFLLARLHLYTPKQLTLIADGFGMCHLYDSTIFKRLASQLTLQLSQMASSDMATVAKKNVHPHRCFFFGWKIVGAFAATMDFNYKFLTLLSAEIQYRVCTPPMDDFPEDALVGSSSSLLSSSTPKIDRIPTLQDLVTIAEAFATVKFQDFQYFSLCASLLQQRLFAGSNYSITPSHVAQMVEALAKAKVNDIPLLENVLAHVDAFIFDYPPTCIAMIGNCTVKQLPSHLPHIRKIHQHMLMHLWEHLPLFDASTMVKSASFLKKSHYSIQEKYFLLLQLSNYCIELENQAHQIFDVGRLMEVFISLKLDIPDVYNILCKQIHRHLELFEPVDFARVVRSL</sequence>
<organism evidence="1 2">
    <name type="scientific">Cardiosporidium cionae</name>
    <dbReference type="NCBI Taxonomy" id="476202"/>
    <lineage>
        <taxon>Eukaryota</taxon>
        <taxon>Sar</taxon>
        <taxon>Alveolata</taxon>
        <taxon>Apicomplexa</taxon>
        <taxon>Aconoidasida</taxon>
        <taxon>Nephromycida</taxon>
        <taxon>Cardiosporidium</taxon>
    </lineage>
</organism>
<gene>
    <name evidence="1" type="ORF">IE077_001064</name>
</gene>
<comment type="caution">
    <text evidence="1">The sequence shown here is derived from an EMBL/GenBank/DDBJ whole genome shotgun (WGS) entry which is preliminary data.</text>
</comment>
<reference evidence="1 2" key="1">
    <citation type="journal article" date="2020" name="bioRxiv">
        <title>Metabolic contributions of an alphaproteobacterial endosymbiont in the apicomplexan Cardiosporidium cionae.</title>
        <authorList>
            <person name="Hunter E.S."/>
            <person name="Paight C.J."/>
            <person name="Lane C.E."/>
        </authorList>
    </citation>
    <scope>NUCLEOTIDE SEQUENCE [LARGE SCALE GENOMIC DNA]</scope>
    <source>
        <strain evidence="1">ESH_2018</strain>
    </source>
</reference>